<dbReference type="NCBIfam" id="TIGR04267">
    <property type="entry name" value="mod_HExxH"/>
    <property type="match status" value="1"/>
</dbReference>
<evidence type="ECO:0000313" key="1">
    <source>
        <dbReference type="EMBL" id="MBT2188040.1"/>
    </source>
</evidence>
<reference evidence="1" key="1">
    <citation type="submission" date="2021-05" db="EMBL/GenBank/DDBJ databases">
        <title>Genome of Sphingobium sp. strain.</title>
        <authorList>
            <person name="Fan R."/>
        </authorList>
    </citation>
    <scope>NUCLEOTIDE SEQUENCE</scope>
    <source>
        <strain evidence="1">H33</strain>
    </source>
</reference>
<dbReference type="InterPro" id="IPR026337">
    <property type="entry name" value="AKG_HExxH"/>
</dbReference>
<keyword evidence="2" id="KW-1185">Reference proteome</keyword>
<dbReference type="Proteomes" id="UP001138757">
    <property type="component" value="Unassembled WGS sequence"/>
</dbReference>
<dbReference type="RefSeq" id="WP_214624300.1">
    <property type="nucleotide sequence ID" value="NZ_JAHGAW010000009.1"/>
</dbReference>
<comment type="caution">
    <text evidence="1">The sequence shown here is derived from an EMBL/GenBank/DDBJ whole genome shotgun (WGS) entry which is preliminary data.</text>
</comment>
<accession>A0A9X1ISC9</accession>
<sequence>MLMKTMPDVLTWAEPLPIFTYVRDDYVEMLSDALGLLVREAREYSPALAAALLQEMDSATDDSLIRVLLAPESSYRLIFRREPLEERARFFVAALRMEAALLGSRPLQACRGEWTALGDAGLTEDAAWRDLPRLSTGLPFDMFSPHAAAVDLGGPSGIAQRRLFSPAECDAVVAKLEEALAGIARAGAVFSTFVRRFNVVLIAQIDRDDEDLFTSGSTGQYIGRSFITNPHMPSVRPIDLAEALVHEGIHSLLYMQERRVAWVHDQALYDPLRLRVKSPWTGSMLGVRPFLQACFVWYGLLHFWAAALQTEAFDPLQVQGRMGIAARGFLAGPLDKLIDECRDDIDPVILSAITALQDRILQSWPVAA</sequence>
<dbReference type="AlphaFoldDB" id="A0A9X1ISC9"/>
<protein>
    <recommendedName>
        <fullName evidence="3">HEXXH motif domain-containing protein</fullName>
    </recommendedName>
</protein>
<organism evidence="1 2">
    <name type="scientific">Sphingobium nicotianae</name>
    <dbReference type="NCBI Taxonomy" id="2782607"/>
    <lineage>
        <taxon>Bacteria</taxon>
        <taxon>Pseudomonadati</taxon>
        <taxon>Pseudomonadota</taxon>
        <taxon>Alphaproteobacteria</taxon>
        <taxon>Sphingomonadales</taxon>
        <taxon>Sphingomonadaceae</taxon>
        <taxon>Sphingobium</taxon>
    </lineage>
</organism>
<dbReference type="EMBL" id="JAHGAW010000009">
    <property type="protein sequence ID" value="MBT2188040.1"/>
    <property type="molecule type" value="Genomic_DNA"/>
</dbReference>
<proteinExistence type="predicted"/>
<evidence type="ECO:0000313" key="2">
    <source>
        <dbReference type="Proteomes" id="UP001138757"/>
    </source>
</evidence>
<gene>
    <name evidence="1" type="ORF">KK488_13880</name>
</gene>
<evidence type="ECO:0008006" key="3">
    <source>
        <dbReference type="Google" id="ProtNLM"/>
    </source>
</evidence>
<name>A0A9X1ISC9_9SPHN</name>